<keyword evidence="3" id="KW-1185">Reference proteome</keyword>
<feature type="transmembrane region" description="Helical" evidence="1">
    <location>
        <begin position="41"/>
        <end position="63"/>
    </location>
</feature>
<evidence type="ECO:0000313" key="2">
    <source>
        <dbReference type="EMBL" id="MBO1362082.1"/>
    </source>
</evidence>
<accession>A0ABS3M1S3</accession>
<sequence>MTYATTRLPRRNLFVPTNVDGVTEISVGEALGVVGPGPRPFINGMIVGATLAVFACILAFSVLA</sequence>
<gene>
    <name evidence="2" type="ORF">J2D73_20095</name>
</gene>
<reference evidence="2 3" key="1">
    <citation type="submission" date="2021-03" db="EMBL/GenBank/DDBJ databases">
        <title>The complete genome sequence of Acetobacter sacchari TBRC 11175.</title>
        <authorList>
            <person name="Charoenyingcharoen P."/>
            <person name="Yukphan P."/>
        </authorList>
    </citation>
    <scope>NUCLEOTIDE SEQUENCE [LARGE SCALE GENOMIC DNA]</scope>
    <source>
        <strain evidence="2 3">TBRC 11175</strain>
    </source>
</reference>
<proteinExistence type="predicted"/>
<organism evidence="2 3">
    <name type="scientific">Acetobacter sacchari</name>
    <dbReference type="NCBI Taxonomy" id="2661687"/>
    <lineage>
        <taxon>Bacteria</taxon>
        <taxon>Pseudomonadati</taxon>
        <taxon>Pseudomonadota</taxon>
        <taxon>Alphaproteobacteria</taxon>
        <taxon>Acetobacterales</taxon>
        <taxon>Acetobacteraceae</taxon>
        <taxon>Acetobacter</taxon>
    </lineage>
</organism>
<dbReference type="RefSeq" id="WP_207884183.1">
    <property type="nucleotide sequence ID" value="NZ_JAFVMF010000048.1"/>
</dbReference>
<name>A0ABS3M1S3_9PROT</name>
<protein>
    <submittedName>
        <fullName evidence="2">Uncharacterized protein</fullName>
    </submittedName>
</protein>
<comment type="caution">
    <text evidence="2">The sequence shown here is derived from an EMBL/GenBank/DDBJ whole genome shotgun (WGS) entry which is preliminary data.</text>
</comment>
<dbReference type="Proteomes" id="UP000664771">
    <property type="component" value="Unassembled WGS sequence"/>
</dbReference>
<keyword evidence="1" id="KW-0472">Membrane</keyword>
<dbReference type="EMBL" id="JAFVMF010000048">
    <property type="protein sequence ID" value="MBO1362082.1"/>
    <property type="molecule type" value="Genomic_DNA"/>
</dbReference>
<keyword evidence="1" id="KW-0812">Transmembrane</keyword>
<evidence type="ECO:0000313" key="3">
    <source>
        <dbReference type="Proteomes" id="UP000664771"/>
    </source>
</evidence>
<evidence type="ECO:0000256" key="1">
    <source>
        <dbReference type="SAM" id="Phobius"/>
    </source>
</evidence>
<keyword evidence="1" id="KW-1133">Transmembrane helix</keyword>